<proteinExistence type="predicted"/>
<evidence type="ECO:0000259" key="4">
    <source>
        <dbReference type="Pfam" id="PF13847"/>
    </source>
</evidence>
<keyword evidence="1" id="KW-0489">Methyltransferase</keyword>
<keyword evidence="3" id="KW-0949">S-adenosyl-L-methionine</keyword>
<accession>A0A382GTZ7</accession>
<dbReference type="SUPFAM" id="SSF53335">
    <property type="entry name" value="S-adenosyl-L-methionine-dependent methyltransferases"/>
    <property type="match status" value="1"/>
</dbReference>
<dbReference type="InterPro" id="IPR029063">
    <property type="entry name" value="SAM-dependent_MTases_sf"/>
</dbReference>
<dbReference type="InterPro" id="IPR025714">
    <property type="entry name" value="Methyltranfer_dom"/>
</dbReference>
<evidence type="ECO:0000256" key="3">
    <source>
        <dbReference type="ARBA" id="ARBA00022691"/>
    </source>
</evidence>
<dbReference type="EMBL" id="UINC01057439">
    <property type="protein sequence ID" value="SVB78580.1"/>
    <property type="molecule type" value="Genomic_DNA"/>
</dbReference>
<dbReference type="InterPro" id="IPR019874">
    <property type="entry name" value="RF_methyltr_PrmC"/>
</dbReference>
<dbReference type="Gene3D" id="1.10.8.10">
    <property type="entry name" value="DNA helicase RuvA subunit, C-terminal domain"/>
    <property type="match status" value="1"/>
</dbReference>
<dbReference type="NCBIfam" id="TIGR03534">
    <property type="entry name" value="RF_mod_PrmC"/>
    <property type="match status" value="1"/>
</dbReference>
<dbReference type="GO" id="GO:0032259">
    <property type="term" value="P:methylation"/>
    <property type="evidence" value="ECO:0007669"/>
    <property type="project" value="UniProtKB-KW"/>
</dbReference>
<keyword evidence="2" id="KW-0808">Transferase</keyword>
<dbReference type="InterPro" id="IPR002052">
    <property type="entry name" value="DNA_methylase_N6_adenine_CS"/>
</dbReference>
<protein>
    <submittedName>
        <fullName evidence="6">Uncharacterized protein</fullName>
    </submittedName>
</protein>
<organism evidence="6">
    <name type="scientific">marine metagenome</name>
    <dbReference type="NCBI Taxonomy" id="408172"/>
    <lineage>
        <taxon>unclassified sequences</taxon>
        <taxon>metagenomes</taxon>
        <taxon>ecological metagenomes</taxon>
    </lineage>
</organism>
<dbReference type="InterPro" id="IPR040758">
    <property type="entry name" value="PrmC_N"/>
</dbReference>
<evidence type="ECO:0000259" key="5">
    <source>
        <dbReference type="Pfam" id="PF17827"/>
    </source>
</evidence>
<evidence type="ECO:0000256" key="1">
    <source>
        <dbReference type="ARBA" id="ARBA00022603"/>
    </source>
</evidence>
<dbReference type="AlphaFoldDB" id="A0A382GTZ7"/>
<feature type="domain" description="Methyltransferase" evidence="4">
    <location>
        <begin position="123"/>
        <end position="251"/>
    </location>
</feature>
<dbReference type="GO" id="GO:0003676">
    <property type="term" value="F:nucleic acid binding"/>
    <property type="evidence" value="ECO:0007669"/>
    <property type="project" value="InterPro"/>
</dbReference>
<dbReference type="CDD" id="cd02440">
    <property type="entry name" value="AdoMet_MTases"/>
    <property type="match status" value="1"/>
</dbReference>
<dbReference type="PROSITE" id="PS00092">
    <property type="entry name" value="N6_MTASE"/>
    <property type="match status" value="1"/>
</dbReference>
<dbReference type="Pfam" id="PF13847">
    <property type="entry name" value="Methyltransf_31"/>
    <property type="match status" value="1"/>
</dbReference>
<dbReference type="NCBIfam" id="TIGR00536">
    <property type="entry name" value="hemK_fam"/>
    <property type="match status" value="1"/>
</dbReference>
<name>A0A382GTZ7_9ZZZZ</name>
<dbReference type="InterPro" id="IPR050320">
    <property type="entry name" value="N5-glutamine_MTase"/>
</dbReference>
<dbReference type="Gene3D" id="3.40.50.150">
    <property type="entry name" value="Vaccinia Virus protein VP39"/>
    <property type="match status" value="1"/>
</dbReference>
<dbReference type="PANTHER" id="PTHR18895">
    <property type="entry name" value="HEMK METHYLTRANSFERASE"/>
    <property type="match status" value="1"/>
</dbReference>
<gene>
    <name evidence="6" type="ORF">METZ01_LOCUS231434</name>
</gene>
<reference evidence="6" key="1">
    <citation type="submission" date="2018-05" db="EMBL/GenBank/DDBJ databases">
        <authorList>
            <person name="Lanie J.A."/>
            <person name="Ng W.-L."/>
            <person name="Kazmierczak K.M."/>
            <person name="Andrzejewski T.M."/>
            <person name="Davidsen T.M."/>
            <person name="Wayne K.J."/>
            <person name="Tettelin H."/>
            <person name="Glass J.I."/>
            <person name="Rusch D."/>
            <person name="Podicherti R."/>
            <person name="Tsui H.-C.T."/>
            <person name="Winkler M.E."/>
        </authorList>
    </citation>
    <scope>NUCLEOTIDE SEQUENCE</scope>
</reference>
<dbReference type="GO" id="GO:0036009">
    <property type="term" value="F:protein-glutamine N-methyltransferase activity"/>
    <property type="evidence" value="ECO:0007669"/>
    <property type="project" value="TreeGrafter"/>
</dbReference>
<dbReference type="Pfam" id="PF17827">
    <property type="entry name" value="PrmC_N"/>
    <property type="match status" value="1"/>
</dbReference>
<evidence type="ECO:0000256" key="2">
    <source>
        <dbReference type="ARBA" id="ARBA00022679"/>
    </source>
</evidence>
<sequence>MGELELVCPTDLADTVCWASRLLAKTGLENPRHEARLLVGYGLGIPIEQTLCDQSHQLSEAECANVAALIQRRKDHEPFAYITGIKEFWSLEFGIGMESLIPRPASECIVESALDILRDAKTKAQILDLGTGSGCLLLSVMHERSCINGVGIDCSYESIRRATDNSHRLNMKKRAKFVVSNWGAALGSRFDLILCNPPYVRSTEIGGLMRDVSDYEPRLALDGGADGLSCFREIAPQLSRLLTPSGVICIEIGFGQANSVIAIFREYGLNLHDRRTDLAGVERCLVFGCLSSL</sequence>
<evidence type="ECO:0000313" key="6">
    <source>
        <dbReference type="EMBL" id="SVB78580.1"/>
    </source>
</evidence>
<feature type="domain" description="Release factor glutamine methyltransferase N-terminal" evidence="5">
    <location>
        <begin position="18"/>
        <end position="84"/>
    </location>
</feature>
<dbReference type="InterPro" id="IPR004556">
    <property type="entry name" value="HemK-like"/>
</dbReference>
<dbReference type="PANTHER" id="PTHR18895:SF74">
    <property type="entry name" value="MTRF1L RELEASE FACTOR GLUTAMINE METHYLTRANSFERASE"/>
    <property type="match status" value="1"/>
</dbReference>